<feature type="domain" description="Carrier" evidence="11">
    <location>
        <begin position="2"/>
        <end position="77"/>
    </location>
</feature>
<dbReference type="PROSITE" id="PS50075">
    <property type="entry name" value="CARRIER"/>
    <property type="match status" value="1"/>
</dbReference>
<protein>
    <recommendedName>
        <fullName evidence="8 9">Acyl carrier protein</fullName>
        <shortName evidence="8">ACP</shortName>
    </recommendedName>
</protein>
<dbReference type="GO" id="GO:0005829">
    <property type="term" value="C:cytosol"/>
    <property type="evidence" value="ECO:0007669"/>
    <property type="project" value="TreeGrafter"/>
</dbReference>
<dbReference type="NCBIfam" id="NF002149">
    <property type="entry name" value="PRK00982.1-3"/>
    <property type="match status" value="1"/>
</dbReference>
<dbReference type="InterPro" id="IPR020806">
    <property type="entry name" value="PKS_PP-bd"/>
</dbReference>
<keyword evidence="6 8" id="KW-0443">Lipid metabolism</keyword>
<evidence type="ECO:0000256" key="3">
    <source>
        <dbReference type="ARBA" id="ARBA00022516"/>
    </source>
</evidence>
<evidence type="ECO:0000256" key="4">
    <source>
        <dbReference type="ARBA" id="ARBA00022553"/>
    </source>
</evidence>
<proteinExistence type="inferred from homology"/>
<dbReference type="UniPathway" id="UPA00094"/>
<evidence type="ECO:0000313" key="13">
    <source>
        <dbReference type="Proteomes" id="UP000035337"/>
    </source>
</evidence>
<dbReference type="InterPro" id="IPR003231">
    <property type="entry name" value="ACP"/>
</dbReference>
<keyword evidence="7 8" id="KW-0275">Fatty acid biosynthesis</keyword>
<keyword evidence="13" id="KW-1185">Reference proteome</keyword>
<evidence type="ECO:0000256" key="1">
    <source>
        <dbReference type="ARBA" id="ARBA00003180"/>
    </source>
</evidence>
<dbReference type="Gene3D" id="1.10.1200.10">
    <property type="entry name" value="ACP-like"/>
    <property type="match status" value="1"/>
</dbReference>
<evidence type="ECO:0000256" key="2">
    <source>
        <dbReference type="ARBA" id="ARBA00022450"/>
    </source>
</evidence>
<evidence type="ECO:0000313" key="12">
    <source>
        <dbReference type="EMBL" id="AKL97733.1"/>
    </source>
</evidence>
<name>A0A0G3WHC7_9BACT</name>
<dbReference type="GO" id="GO:0000035">
    <property type="term" value="F:acyl binding"/>
    <property type="evidence" value="ECO:0007669"/>
    <property type="project" value="TreeGrafter"/>
</dbReference>
<keyword evidence="5 8" id="KW-0276">Fatty acid metabolism</keyword>
<organism evidence="12 13">
    <name type="scientific">Endomicrobium proavitum</name>
    <dbReference type="NCBI Taxonomy" id="1408281"/>
    <lineage>
        <taxon>Bacteria</taxon>
        <taxon>Pseudomonadati</taxon>
        <taxon>Elusimicrobiota</taxon>
        <taxon>Endomicrobiia</taxon>
        <taxon>Endomicrobiales</taxon>
        <taxon>Endomicrobiaceae</taxon>
        <taxon>Endomicrobium</taxon>
    </lineage>
</organism>
<comment type="PTM">
    <text evidence="10">4'-phosphopantetheine is transferred from CoA to a specific serine of apo-ACP by acpS.</text>
</comment>
<dbReference type="SUPFAM" id="SSF47336">
    <property type="entry name" value="ACP-like"/>
    <property type="match status" value="1"/>
</dbReference>
<dbReference type="GO" id="GO:0009245">
    <property type="term" value="P:lipid A biosynthetic process"/>
    <property type="evidence" value="ECO:0007669"/>
    <property type="project" value="TreeGrafter"/>
</dbReference>
<dbReference type="InterPro" id="IPR006162">
    <property type="entry name" value="Ppantetheine_attach_site"/>
</dbReference>
<dbReference type="NCBIfam" id="NF002150">
    <property type="entry name" value="PRK00982.1-4"/>
    <property type="match status" value="1"/>
</dbReference>
<evidence type="ECO:0000259" key="11">
    <source>
        <dbReference type="PROSITE" id="PS50075"/>
    </source>
</evidence>
<dbReference type="HAMAP" id="MF_01217">
    <property type="entry name" value="Acyl_carrier"/>
    <property type="match status" value="1"/>
</dbReference>
<dbReference type="InterPro" id="IPR009081">
    <property type="entry name" value="PP-bd_ACP"/>
</dbReference>
<dbReference type="NCBIfam" id="NF002151">
    <property type="entry name" value="PRK00982.1-5"/>
    <property type="match status" value="1"/>
</dbReference>
<keyword evidence="4 8" id="KW-0597">Phosphoprotein</keyword>
<dbReference type="GO" id="GO:0016020">
    <property type="term" value="C:membrane"/>
    <property type="evidence" value="ECO:0007669"/>
    <property type="project" value="GOC"/>
</dbReference>
<evidence type="ECO:0000256" key="5">
    <source>
        <dbReference type="ARBA" id="ARBA00022832"/>
    </source>
</evidence>
<keyword evidence="3 8" id="KW-0444">Lipid biosynthesis</keyword>
<evidence type="ECO:0000256" key="8">
    <source>
        <dbReference type="HAMAP-Rule" id="MF_01217"/>
    </source>
</evidence>
<dbReference type="NCBIfam" id="TIGR00517">
    <property type="entry name" value="acyl_carrier"/>
    <property type="match status" value="1"/>
</dbReference>
<reference evidence="12 13" key="1">
    <citation type="submission" date="2014-09" db="EMBL/GenBank/DDBJ databases">
        <title>Complete genome sequence of Endomicrobium proavitum.</title>
        <authorList>
            <person name="Zheng H."/>
        </authorList>
    </citation>
    <scope>NUCLEOTIDE SEQUENCE [LARGE SCALE GENOMIC DNA]</scope>
    <source>
        <strain evidence="12 13">Rsa215</strain>
    </source>
</reference>
<dbReference type="NCBIfam" id="NF002148">
    <property type="entry name" value="PRK00982.1-2"/>
    <property type="match status" value="1"/>
</dbReference>
<dbReference type="FunFam" id="1.10.1200.10:FF:000001">
    <property type="entry name" value="Acyl carrier protein"/>
    <property type="match status" value="1"/>
</dbReference>
<accession>A0A0G3WHC7</accession>
<evidence type="ECO:0000256" key="9">
    <source>
        <dbReference type="NCBIfam" id="TIGR00517"/>
    </source>
</evidence>
<dbReference type="PANTHER" id="PTHR20863">
    <property type="entry name" value="ACYL CARRIER PROTEIN"/>
    <property type="match status" value="1"/>
</dbReference>
<dbReference type="EMBL" id="CP009498">
    <property type="protein sequence ID" value="AKL97733.1"/>
    <property type="molecule type" value="Genomic_DNA"/>
</dbReference>
<gene>
    <name evidence="8 12" type="primary">acpP</name>
    <name evidence="12" type="ORF">Epro_0354</name>
</gene>
<dbReference type="SMART" id="SM00823">
    <property type="entry name" value="PKS_PP"/>
    <property type="match status" value="1"/>
</dbReference>
<evidence type="ECO:0000256" key="7">
    <source>
        <dbReference type="ARBA" id="ARBA00023160"/>
    </source>
</evidence>
<sequence>MADFEARVKEIIVEQLGVDPAEVVVGASFVNDLGADSLDTVELVMAFEEEFGIEIPDEEAEKIQSVGNAIDYIKAHAAK</sequence>
<keyword evidence="2 8" id="KW-0596">Phosphopantetheine</keyword>
<evidence type="ECO:0000256" key="10">
    <source>
        <dbReference type="RuleBase" id="RU003545"/>
    </source>
</evidence>
<dbReference type="InterPro" id="IPR036736">
    <property type="entry name" value="ACP-like_sf"/>
</dbReference>
<dbReference type="AlphaFoldDB" id="A0A0G3WHC7"/>
<feature type="modified residue" description="O-(pantetheine 4'-phosphoryl)serine" evidence="8">
    <location>
        <position position="37"/>
    </location>
</feature>
<dbReference type="PATRIC" id="fig|1408281.3.peg.367"/>
<dbReference type="PROSITE" id="PS00012">
    <property type="entry name" value="PHOSPHOPANTETHEINE"/>
    <property type="match status" value="1"/>
</dbReference>
<dbReference type="GO" id="GO:0000036">
    <property type="term" value="F:acyl carrier activity"/>
    <property type="evidence" value="ECO:0007669"/>
    <property type="project" value="UniProtKB-UniRule"/>
</dbReference>
<dbReference type="OrthoDB" id="9804551at2"/>
<dbReference type="STRING" id="1408281.Epro_0354"/>
<comment type="similarity">
    <text evidence="8">Belongs to the acyl carrier protein (ACP) family.</text>
</comment>
<evidence type="ECO:0000256" key="6">
    <source>
        <dbReference type="ARBA" id="ARBA00023098"/>
    </source>
</evidence>
<dbReference type="PANTHER" id="PTHR20863:SF76">
    <property type="entry name" value="CARRIER DOMAIN-CONTAINING PROTEIN"/>
    <property type="match status" value="1"/>
</dbReference>
<keyword evidence="8" id="KW-0963">Cytoplasm</keyword>
<dbReference type="KEGG" id="epo:Epro_0354"/>
<comment type="PTM">
    <text evidence="8">4'-phosphopantetheine is transferred from CoA to a specific serine of apo-ACP by AcpS. This modification is essential for activity because fatty acids are bound in thioester linkage to the sulfhydryl of the prosthetic group.</text>
</comment>
<dbReference type="RefSeq" id="WP_052570037.1">
    <property type="nucleotide sequence ID" value="NZ_CP009498.1"/>
</dbReference>
<dbReference type="Pfam" id="PF00550">
    <property type="entry name" value="PP-binding"/>
    <property type="match status" value="1"/>
</dbReference>
<dbReference type="GO" id="GO:0031177">
    <property type="term" value="F:phosphopantetheine binding"/>
    <property type="evidence" value="ECO:0007669"/>
    <property type="project" value="InterPro"/>
</dbReference>
<comment type="subcellular location">
    <subcellularLocation>
        <location evidence="8">Cytoplasm</location>
    </subcellularLocation>
</comment>
<dbReference type="Proteomes" id="UP000035337">
    <property type="component" value="Chromosome"/>
</dbReference>
<comment type="function">
    <text evidence="1 8 10">Carrier of the growing fatty acid chain in fatty acid biosynthesis.</text>
</comment>
<comment type="pathway">
    <text evidence="8 10">Lipid metabolism; fatty acid biosynthesis.</text>
</comment>